<keyword evidence="3" id="KW-1185">Reference proteome</keyword>
<feature type="transmembrane region" description="Helical" evidence="1">
    <location>
        <begin position="147"/>
        <end position="172"/>
    </location>
</feature>
<dbReference type="Proteomes" id="UP000231358">
    <property type="component" value="Unassembled WGS sequence"/>
</dbReference>
<dbReference type="Pfam" id="PF11915">
    <property type="entry name" value="DUF3433"/>
    <property type="match status" value="2"/>
</dbReference>
<dbReference type="AlphaFoldDB" id="A0A2G7FX83"/>
<feature type="transmembrane region" description="Helical" evidence="1">
    <location>
        <begin position="671"/>
        <end position="693"/>
    </location>
</feature>
<comment type="caution">
    <text evidence="2">The sequence shown here is derived from an EMBL/GenBank/DDBJ whole genome shotgun (WGS) entry which is preliminary data.</text>
</comment>
<feature type="transmembrane region" description="Helical" evidence="1">
    <location>
        <begin position="82"/>
        <end position="99"/>
    </location>
</feature>
<sequence length="1220" mass="133663">MSKITTIVKSVKLNDISKRQEEWPQDGARGQSNGWRPFYLRRRILLIFVIAFCGIIAALEVLNHISQVNYGIASSVEDRHYLWTYGPTAILTVIAAFWSRVEFQVKQHAPWQSMQEKPEVAEKSILLDYITPLHPFTVIKAFKNRHFAVAAGATSSMLLTLLIIFSTGLFSLQEVEVQKEKVPILLSDYFSGENSTFDAEGATPFDTLNSVLFDNGSYPEGTTANLAFQRFSAPNISSDAIVAVSIDGMEAQLGCEPASITIKEWEVEGVMTVDGEFSITHRNMTNEISTPSCKIENFAIDGGYGAYFPYVGMFEQGQCAGSKGSDGMRVVVTMANIRESSVFLNHTYDEYNRGYHRKADVVLDRSVQLICQPTYSLLEVNATNNASLSLSNIHIEDTRSKNSTLPGLAAWDIASSVLSGPQGHTLSRPIEDNNPFVAPGNMSVDYSLQIGAWLTGSNGSIDHLFQEGVLNNVASAYYRAMAAQYMNNGLVRQRSSTTTGSAVIHENRVIMAQLPLRAIEVCLALVIMFALVMIFLASPSTTSTPWNPNSVSAIAAIVFNSKALRQSLSGTSESPLHILQCRLEASRYCSRTSPEGFSIETVDNEPSNIITTDKESSPSSSNDSKPFPSLVFRITIFVVVVAMIVILEVLLHISETHDGLADVTSDEYMHYLWTLLPSLLMEIMGLAFGSMSFNSRILAPYARLKRPSGAVFQECMTVNFLDSLSVTTVVNSIHTKHFAVLAATLAAFITSFLSIVTSGLFSAVNVSQYISTNLTREDTFQRFAIWNASVNPDLGASDAITAQYIIQGNRTSFPRWTYETLVFPKLSINDSLTTNLPEISFVGLWVPALRSAPSCLVQKGSEVNYTLKPATDEQKATNSKVSQVLYINPPRMGCAPWNNGQGWLEDSTDLLQLETEGYFGLAILSPCYNANSSGANMPVSYFWGEVGNGSVTNVVAMTCAPVAETVDTWTRFLLPDFDISGDHPPVPDESSASPVENQYIPYSPWSGTSSTAADLDSFFQALVSGRWAIPRDYLGDVDKVENVVKAIKFQDGIMRAQEFNGMTRLSNASLGISYPGNITLTNNRLRLIQDPTSTRILDALLASILILGILGSVLVNTDYILPKSPSSIAAVASLLADSNFLDWYQSAGEDPNDTSRGRKFFAGSRFVLGRQNVFDLSHSDSSSTGEKKDADFTIHLVDAVGEKELTSSPLMPWAARERDG</sequence>
<feature type="transmembrane region" description="Helical" evidence="1">
    <location>
        <begin position="44"/>
        <end position="62"/>
    </location>
</feature>
<organism evidence="2 3">
    <name type="scientific">Aspergillus arachidicola</name>
    <dbReference type="NCBI Taxonomy" id="656916"/>
    <lineage>
        <taxon>Eukaryota</taxon>
        <taxon>Fungi</taxon>
        <taxon>Dikarya</taxon>
        <taxon>Ascomycota</taxon>
        <taxon>Pezizomycotina</taxon>
        <taxon>Eurotiomycetes</taxon>
        <taxon>Eurotiomycetidae</taxon>
        <taxon>Eurotiales</taxon>
        <taxon>Aspergillaceae</taxon>
        <taxon>Aspergillus</taxon>
        <taxon>Aspergillus subgen. Circumdati</taxon>
    </lineage>
</organism>
<name>A0A2G7FX83_9EURO</name>
<reference evidence="2 3" key="1">
    <citation type="submission" date="2017-05" db="EMBL/GenBank/DDBJ databases">
        <title>Genome sequence for an aflatoxigenic pathogen of Argentinian peanut, Aspergillus arachidicola.</title>
        <authorList>
            <person name="Moore G."/>
            <person name="Beltz S.B."/>
            <person name="Mack B.M."/>
        </authorList>
    </citation>
    <scope>NUCLEOTIDE SEQUENCE [LARGE SCALE GENOMIC DNA]</scope>
    <source>
        <strain evidence="2 3">CBS 117610</strain>
    </source>
</reference>
<keyword evidence="1" id="KW-0812">Transmembrane</keyword>
<feature type="transmembrane region" description="Helical" evidence="1">
    <location>
        <begin position="738"/>
        <end position="761"/>
    </location>
</feature>
<protein>
    <submittedName>
        <fullName evidence="2">Uncharacterized protein</fullName>
    </submittedName>
</protein>
<dbReference type="STRING" id="656916.A0A2G7FX83"/>
<accession>A0A2G7FX83</accession>
<evidence type="ECO:0000313" key="3">
    <source>
        <dbReference type="Proteomes" id="UP000231358"/>
    </source>
</evidence>
<dbReference type="InterPro" id="IPR021840">
    <property type="entry name" value="DUF3433"/>
</dbReference>
<gene>
    <name evidence="2" type="ORF">AARAC_005619</name>
</gene>
<keyword evidence="1" id="KW-0472">Membrane</keyword>
<feature type="transmembrane region" description="Helical" evidence="1">
    <location>
        <begin position="630"/>
        <end position="651"/>
    </location>
</feature>
<dbReference type="EMBL" id="NEXV01000357">
    <property type="protein sequence ID" value="PIG84945.1"/>
    <property type="molecule type" value="Genomic_DNA"/>
</dbReference>
<keyword evidence="1" id="KW-1133">Transmembrane helix</keyword>
<evidence type="ECO:0000313" key="2">
    <source>
        <dbReference type="EMBL" id="PIG84945.1"/>
    </source>
</evidence>
<dbReference type="PANTHER" id="PTHR37544:SF1">
    <property type="entry name" value="PHOSPHORIBOSYLAMINOIMIDAZOLE-SUCCINOCARBOXAMIDE SYNTHASE"/>
    <property type="match status" value="1"/>
</dbReference>
<dbReference type="PANTHER" id="PTHR37544">
    <property type="entry name" value="SPRAY-RELATED"/>
    <property type="match status" value="1"/>
</dbReference>
<proteinExistence type="predicted"/>
<feature type="transmembrane region" description="Helical" evidence="1">
    <location>
        <begin position="518"/>
        <end position="537"/>
    </location>
</feature>
<evidence type="ECO:0000256" key="1">
    <source>
        <dbReference type="SAM" id="Phobius"/>
    </source>
</evidence>